<protein>
    <recommendedName>
        <fullName evidence="7">PWWP domain-containing protein</fullName>
    </recommendedName>
</protein>
<keyword evidence="2" id="KW-0547">Nucleotide-binding</keyword>
<dbReference type="CDD" id="cd05837">
    <property type="entry name" value="PWWP_MSH6"/>
    <property type="match status" value="1"/>
</dbReference>
<keyword evidence="5" id="KW-0238">DNA-binding</keyword>
<feature type="compositionally biased region" description="Basic and acidic residues" evidence="6">
    <location>
        <begin position="138"/>
        <end position="147"/>
    </location>
</feature>
<dbReference type="InterPro" id="IPR007695">
    <property type="entry name" value="DNA_mismatch_repair_MutS-lik_N"/>
</dbReference>
<dbReference type="InterPro" id="IPR007860">
    <property type="entry name" value="DNA_mmatch_repair_MutS_con_dom"/>
</dbReference>
<feature type="compositionally biased region" description="Acidic residues" evidence="6">
    <location>
        <begin position="119"/>
        <end position="137"/>
    </location>
</feature>
<dbReference type="PANTHER" id="PTHR11361">
    <property type="entry name" value="DNA MISMATCH REPAIR PROTEIN MUTS FAMILY MEMBER"/>
    <property type="match status" value="1"/>
</dbReference>
<dbReference type="InterPro" id="IPR036678">
    <property type="entry name" value="MutS_con_dom_sf"/>
</dbReference>
<dbReference type="GO" id="GO:0030983">
    <property type="term" value="F:mismatched DNA binding"/>
    <property type="evidence" value="ECO:0007669"/>
    <property type="project" value="InterPro"/>
</dbReference>
<feature type="compositionally biased region" description="Low complexity" evidence="6">
    <location>
        <begin position="198"/>
        <end position="217"/>
    </location>
</feature>
<proteinExistence type="inferred from homology"/>
<dbReference type="AlphaFoldDB" id="A0AAD9K7B5"/>
<reference evidence="8" key="1">
    <citation type="journal article" date="2023" name="Mol. Biol. Evol.">
        <title>Third-Generation Sequencing Reveals the Adaptive Role of the Epigenome in Three Deep-Sea Polychaetes.</title>
        <authorList>
            <person name="Perez M."/>
            <person name="Aroh O."/>
            <person name="Sun Y."/>
            <person name="Lan Y."/>
            <person name="Juniper S.K."/>
            <person name="Young C.R."/>
            <person name="Angers B."/>
            <person name="Qian P.Y."/>
        </authorList>
    </citation>
    <scope>NUCLEOTIDE SEQUENCE</scope>
    <source>
        <strain evidence="8">R07B-5</strain>
    </source>
</reference>
<dbReference type="Gene3D" id="3.40.1170.10">
    <property type="entry name" value="DNA repair protein MutS, domain I"/>
    <property type="match status" value="1"/>
</dbReference>
<dbReference type="SMART" id="SM00293">
    <property type="entry name" value="PWWP"/>
    <property type="match status" value="1"/>
</dbReference>
<evidence type="ECO:0000256" key="3">
    <source>
        <dbReference type="ARBA" id="ARBA00022763"/>
    </source>
</evidence>
<gene>
    <name evidence="8" type="ORF">NP493_1348g00036</name>
</gene>
<dbReference type="InterPro" id="IPR000313">
    <property type="entry name" value="PWWP_dom"/>
</dbReference>
<dbReference type="SUPFAM" id="SSF55271">
    <property type="entry name" value="DNA repair protein MutS, domain I"/>
    <property type="match status" value="1"/>
</dbReference>
<dbReference type="PANTHER" id="PTHR11361:SF148">
    <property type="entry name" value="DNA MISMATCH REPAIR PROTEIN MSH6"/>
    <property type="match status" value="1"/>
</dbReference>
<feature type="domain" description="PWWP" evidence="7">
    <location>
        <begin position="1"/>
        <end position="52"/>
    </location>
</feature>
<evidence type="ECO:0000256" key="5">
    <source>
        <dbReference type="ARBA" id="ARBA00023125"/>
    </source>
</evidence>
<keyword evidence="4" id="KW-0067">ATP-binding</keyword>
<evidence type="ECO:0000256" key="6">
    <source>
        <dbReference type="SAM" id="MobiDB-lite"/>
    </source>
</evidence>
<sequence length="584" mass="65294">MEGYPWWPSLVFSHKGSHSRTQGLQTEIHVQFFDKPPSRGWVKQKFVKPFDGTDVKECKRGGVYFTSNVSCRQGADEAEKALKLTKDERMKLIVGHVSSDEEMEVDKFDDAKRRKIVESGDDDDEDEEEDEDDDSSADEFKPDKAEQSSDEESEQEQEQEEESESEGSGTEQTPRRKATPKVRKRKPPPAGTPRIQRTTSSPTTSPVATPSVSTPTSDKPTPSRMTLSSKTKTRLAGFSAPEQASISGPGDQGRSFPHQILDFLQPGKLKDLQKRLNDDPEYDPRTLYVPESFLAKQTPAMRQWWKLKSKHFDIVLFFKMGKFYELFHNDAVIAVKELGLIYMKGEYAHAGFPEIAFGRYADTLMQKGYKVARIEQMETPDMMAERCRKMGRACTKFDKVVTREVCSVQTAATRRPCFTDSYGDSDAAGATYLLALTEKANDASGCGSEYGVCFVDCTVGKFWLGQFTDDRHCSRLRTLLCHYPATQVLFERGRLSDKTHGVVSNSPSVILRDALRPGAEFWTSSKTLSELCSATYFKPDGDTDTGGVDWPSALKKMLDEGDALGQTAVARYDLAVSALGAVTW</sequence>
<dbReference type="FunFam" id="3.40.1170.10:FF:000002">
    <property type="entry name" value="DNA mismatch repair protein"/>
    <property type="match status" value="1"/>
</dbReference>
<comment type="similarity">
    <text evidence="1">Belongs to the DNA mismatch repair MutS family.</text>
</comment>
<evidence type="ECO:0000256" key="4">
    <source>
        <dbReference type="ARBA" id="ARBA00022840"/>
    </source>
</evidence>
<evidence type="ECO:0000313" key="8">
    <source>
        <dbReference type="EMBL" id="KAK2165846.1"/>
    </source>
</evidence>
<evidence type="ECO:0000256" key="2">
    <source>
        <dbReference type="ARBA" id="ARBA00022741"/>
    </source>
</evidence>
<dbReference type="Gene3D" id="3.30.420.110">
    <property type="entry name" value="MutS, connector domain"/>
    <property type="match status" value="1"/>
</dbReference>
<name>A0AAD9K7B5_RIDPI</name>
<organism evidence="8 9">
    <name type="scientific">Ridgeia piscesae</name>
    <name type="common">Tubeworm</name>
    <dbReference type="NCBI Taxonomy" id="27915"/>
    <lineage>
        <taxon>Eukaryota</taxon>
        <taxon>Metazoa</taxon>
        <taxon>Spiralia</taxon>
        <taxon>Lophotrochozoa</taxon>
        <taxon>Annelida</taxon>
        <taxon>Polychaeta</taxon>
        <taxon>Sedentaria</taxon>
        <taxon>Canalipalpata</taxon>
        <taxon>Sabellida</taxon>
        <taxon>Siboglinidae</taxon>
        <taxon>Ridgeia</taxon>
    </lineage>
</organism>
<dbReference type="Pfam" id="PF05188">
    <property type="entry name" value="MutS_II"/>
    <property type="match status" value="1"/>
</dbReference>
<feature type="compositionally biased region" description="Basic residues" evidence="6">
    <location>
        <begin position="175"/>
        <end position="187"/>
    </location>
</feature>
<comment type="caution">
    <text evidence="8">The sequence shown here is derived from an EMBL/GenBank/DDBJ whole genome shotgun (WGS) entry which is preliminary data.</text>
</comment>
<feature type="compositionally biased region" description="Acidic residues" evidence="6">
    <location>
        <begin position="148"/>
        <end position="165"/>
    </location>
</feature>
<dbReference type="Proteomes" id="UP001209878">
    <property type="component" value="Unassembled WGS sequence"/>
</dbReference>
<dbReference type="PROSITE" id="PS50812">
    <property type="entry name" value="PWWP"/>
    <property type="match status" value="1"/>
</dbReference>
<evidence type="ECO:0000259" key="7">
    <source>
        <dbReference type="PROSITE" id="PS50812"/>
    </source>
</evidence>
<evidence type="ECO:0000256" key="1">
    <source>
        <dbReference type="ARBA" id="ARBA00006271"/>
    </source>
</evidence>
<dbReference type="Pfam" id="PF00855">
    <property type="entry name" value="PWWP"/>
    <property type="match status" value="1"/>
</dbReference>
<dbReference type="InterPro" id="IPR016151">
    <property type="entry name" value="DNA_mismatch_repair_MutS_N"/>
</dbReference>
<accession>A0AAD9K7B5</accession>
<dbReference type="Pfam" id="PF01624">
    <property type="entry name" value="MutS_I"/>
    <property type="match status" value="1"/>
</dbReference>
<feature type="region of interest" description="Disordered" evidence="6">
    <location>
        <begin position="114"/>
        <end position="256"/>
    </location>
</feature>
<dbReference type="GO" id="GO:0006298">
    <property type="term" value="P:mismatch repair"/>
    <property type="evidence" value="ECO:0007669"/>
    <property type="project" value="InterPro"/>
</dbReference>
<dbReference type="GO" id="GO:0140664">
    <property type="term" value="F:ATP-dependent DNA damage sensor activity"/>
    <property type="evidence" value="ECO:0007669"/>
    <property type="project" value="InterPro"/>
</dbReference>
<dbReference type="GO" id="GO:0032301">
    <property type="term" value="C:MutSalpha complex"/>
    <property type="evidence" value="ECO:0007669"/>
    <property type="project" value="TreeGrafter"/>
</dbReference>
<keyword evidence="3" id="KW-0227">DNA damage</keyword>
<evidence type="ECO:0000313" key="9">
    <source>
        <dbReference type="Proteomes" id="UP001209878"/>
    </source>
</evidence>
<dbReference type="GO" id="GO:0005524">
    <property type="term" value="F:ATP binding"/>
    <property type="evidence" value="ECO:0007669"/>
    <property type="project" value="UniProtKB-KW"/>
</dbReference>
<dbReference type="Gene3D" id="2.30.30.140">
    <property type="match status" value="1"/>
</dbReference>
<keyword evidence="9" id="KW-1185">Reference proteome</keyword>
<dbReference type="SUPFAM" id="SSF63748">
    <property type="entry name" value="Tudor/PWWP/MBT"/>
    <property type="match status" value="1"/>
</dbReference>
<dbReference type="InterPro" id="IPR045076">
    <property type="entry name" value="MutS"/>
</dbReference>
<dbReference type="EMBL" id="JAODUO010001348">
    <property type="protein sequence ID" value="KAK2165846.1"/>
    <property type="molecule type" value="Genomic_DNA"/>
</dbReference>
<feature type="compositionally biased region" description="Polar residues" evidence="6">
    <location>
        <begin position="218"/>
        <end position="230"/>
    </location>
</feature>